<dbReference type="GO" id="GO:0006072">
    <property type="term" value="P:glycerol-3-phosphate metabolic process"/>
    <property type="evidence" value="ECO:0007669"/>
    <property type="project" value="TreeGrafter"/>
</dbReference>
<dbReference type="GeneID" id="42004380"/>
<dbReference type="EMBL" id="QEAO01000015">
    <property type="protein sequence ID" value="TPX34175.1"/>
    <property type="molecule type" value="Genomic_DNA"/>
</dbReference>
<dbReference type="PANTHER" id="PTHR12563">
    <property type="entry name" value="GLYCEROL-3-PHOSPHATE ACYLTRANSFERASE"/>
    <property type="match status" value="1"/>
</dbReference>
<comment type="subcellular location">
    <subcellularLocation>
        <location evidence="1">Endomembrane system</location>
        <topology evidence="1">Peripheral membrane protein</topology>
    </subcellularLocation>
</comment>
<feature type="domain" description="Phospholipid/glycerol acyltransferase" evidence="6">
    <location>
        <begin position="173"/>
        <end position="300"/>
    </location>
</feature>
<dbReference type="GO" id="GO:0008654">
    <property type="term" value="P:phospholipid biosynthetic process"/>
    <property type="evidence" value="ECO:0007669"/>
    <property type="project" value="TreeGrafter"/>
</dbReference>
<dbReference type="RefSeq" id="XP_031024972.1">
    <property type="nucleotide sequence ID" value="XM_031169083.1"/>
</dbReference>
<dbReference type="GO" id="GO:0031966">
    <property type="term" value="C:mitochondrial membrane"/>
    <property type="evidence" value="ECO:0007669"/>
    <property type="project" value="TreeGrafter"/>
</dbReference>
<dbReference type="STRING" id="1806994.A0A507C9J1"/>
<evidence type="ECO:0000256" key="5">
    <source>
        <dbReference type="ARBA" id="ARBA00023315"/>
    </source>
</evidence>
<organism evidence="7 8">
    <name type="scientific">Synchytrium microbalum</name>
    <dbReference type="NCBI Taxonomy" id="1806994"/>
    <lineage>
        <taxon>Eukaryota</taxon>
        <taxon>Fungi</taxon>
        <taxon>Fungi incertae sedis</taxon>
        <taxon>Chytridiomycota</taxon>
        <taxon>Chytridiomycota incertae sedis</taxon>
        <taxon>Chytridiomycetes</taxon>
        <taxon>Synchytriales</taxon>
        <taxon>Synchytriaceae</taxon>
        <taxon>Synchytrium</taxon>
    </lineage>
</organism>
<reference evidence="7 8" key="1">
    <citation type="journal article" date="2019" name="Sci. Rep.">
        <title>Comparative genomics of chytrid fungi reveal insights into the obligate biotrophic and pathogenic lifestyle of Synchytrium endobioticum.</title>
        <authorList>
            <person name="van de Vossenberg B.T.L.H."/>
            <person name="Warris S."/>
            <person name="Nguyen H.D.T."/>
            <person name="van Gent-Pelzer M.P.E."/>
            <person name="Joly D.L."/>
            <person name="van de Geest H.C."/>
            <person name="Bonants P.J.M."/>
            <person name="Smith D.S."/>
            <person name="Levesque C.A."/>
            <person name="van der Lee T.A.J."/>
        </authorList>
    </citation>
    <scope>NUCLEOTIDE SEQUENCE [LARGE SCALE GENOMIC DNA]</scope>
    <source>
        <strain evidence="7 8">JEL517</strain>
    </source>
</reference>
<dbReference type="InterPro" id="IPR045520">
    <property type="entry name" value="GPAT/DHAPAT_C"/>
</dbReference>
<evidence type="ECO:0000313" key="8">
    <source>
        <dbReference type="Proteomes" id="UP000319731"/>
    </source>
</evidence>
<evidence type="ECO:0000256" key="2">
    <source>
        <dbReference type="ARBA" id="ARBA00007937"/>
    </source>
</evidence>
<proteinExistence type="inferred from homology"/>
<evidence type="ECO:0000256" key="3">
    <source>
        <dbReference type="ARBA" id="ARBA00022679"/>
    </source>
</evidence>
<comment type="similarity">
    <text evidence="2">Belongs to the GPAT/DAPAT family.</text>
</comment>
<dbReference type="InterPro" id="IPR041728">
    <property type="entry name" value="GPAT/DHAPAT_LPLAT"/>
</dbReference>
<evidence type="ECO:0000259" key="6">
    <source>
        <dbReference type="SMART" id="SM00563"/>
    </source>
</evidence>
<dbReference type="Pfam" id="PF19277">
    <property type="entry name" value="GPAT_C"/>
    <property type="match status" value="1"/>
</dbReference>
<name>A0A507C9J1_9FUNG</name>
<dbReference type="SUPFAM" id="SSF69593">
    <property type="entry name" value="Glycerol-3-phosphate (1)-acyltransferase"/>
    <property type="match status" value="1"/>
</dbReference>
<dbReference type="InterPro" id="IPR002123">
    <property type="entry name" value="Plipid/glycerol_acylTrfase"/>
</dbReference>
<sequence length="839" mass="95454">MEHSKSGEDFDVTNTEDLGRFRKNPLSFMVKLTASSARFYEGTDWRSYDKYIGSKIFYPQYTQNIKTELLAAPTIRAMSDSMARKNFLAQSEEARKKKGKRLEDLQAAQWKYVNKIVDNMTAQMESKSLIRFMAFIMNNLVVRLYNQGVHIRQDEFVALREAALKAQKENVSLIFLPCHRSHIDYLTISYILFRLGIGLPAIAAGDNLNIPIIGKLLQQCGAFYIRRTWGDDVLYTTIMREYMDTLLRQGHNIEFFIEGTRSRTGKMLQPKLGMLKLIFEPILLGRVKDAIIVPMSIGYDKVIESESYVNELLGTPKEKESLFQVMNSASVLGLQFGRIDIRFAKPYSLKEYIQTQVERRGPSFDPITIPQNRNTLLQALGYQVLSDINSVGVIMPTALVGTVLLTLRGRGVGRDDLIRRVNWLIAEIEKRGGNVADFDGKSTGQIVDRTIPQLKDLIGQRTDLIEPVFFAVRRFELSLYRNQVIHLFIGECILAAALYSSVKSDRAARVVIRPQLYEDSVFLSSLLKNEFVYGPQGFESNFDETVRELSDANVTSVVEVPPAHGSETMEMQKALMLSEEERRIGRENFDFYCFLIWPFIETYWLAAISLFSLMPESPVQPSPSGNDLAPDAWVPETVFMNRVMFFGRTIYYEGDMSYFESVNKETLKNAFTRLTQMGLILTYTGISPPNSDNAASFKPNAKTVWWALAPEWCATGLPAPPPLPVRVAGKAQSKTDDNGINSDEAISFKQWRAFRPDGKLWDMCERIGSFRREGKNRRDTATVSNRVIRLARITHMWTEVKGDSVSMKAKLEELQPHMLRIPLGEIEGVKRSARLRGKL</sequence>
<dbReference type="AlphaFoldDB" id="A0A507C9J1"/>
<keyword evidence="8" id="KW-1185">Reference proteome</keyword>
<gene>
    <name evidence="7" type="ORF">SmJEL517_g03155</name>
</gene>
<keyword evidence="5 7" id="KW-0012">Acyltransferase</keyword>
<dbReference type="PANTHER" id="PTHR12563:SF17">
    <property type="entry name" value="DIHYDROXYACETONE PHOSPHATE ACYLTRANSFERASE"/>
    <property type="match status" value="1"/>
</dbReference>
<protein>
    <submittedName>
        <fullName evidence="7">Glycerol-3-phosphate 1-O-acyltransferase</fullName>
    </submittedName>
</protein>
<accession>A0A507C9J1</accession>
<evidence type="ECO:0000313" key="7">
    <source>
        <dbReference type="EMBL" id="TPX34175.1"/>
    </source>
</evidence>
<dbReference type="SMART" id="SM00563">
    <property type="entry name" value="PlsC"/>
    <property type="match status" value="1"/>
</dbReference>
<evidence type="ECO:0000256" key="4">
    <source>
        <dbReference type="ARBA" id="ARBA00023136"/>
    </source>
</evidence>
<keyword evidence="3 7" id="KW-0808">Transferase</keyword>
<keyword evidence="4" id="KW-0472">Membrane</keyword>
<dbReference type="Proteomes" id="UP000319731">
    <property type="component" value="Unassembled WGS sequence"/>
</dbReference>
<dbReference type="Pfam" id="PF01553">
    <property type="entry name" value="Acyltransferase"/>
    <property type="match status" value="1"/>
</dbReference>
<dbReference type="GO" id="GO:0012505">
    <property type="term" value="C:endomembrane system"/>
    <property type="evidence" value="ECO:0007669"/>
    <property type="project" value="UniProtKB-SubCell"/>
</dbReference>
<dbReference type="GO" id="GO:0004366">
    <property type="term" value="F:glycerol-3-phosphate O-acyltransferase activity"/>
    <property type="evidence" value="ECO:0007669"/>
    <property type="project" value="TreeGrafter"/>
</dbReference>
<dbReference type="GO" id="GO:0006631">
    <property type="term" value="P:fatty acid metabolic process"/>
    <property type="evidence" value="ECO:0007669"/>
    <property type="project" value="TreeGrafter"/>
</dbReference>
<dbReference type="GO" id="GO:0019432">
    <property type="term" value="P:triglyceride biosynthetic process"/>
    <property type="evidence" value="ECO:0007669"/>
    <property type="project" value="TreeGrafter"/>
</dbReference>
<comment type="caution">
    <text evidence="7">The sequence shown here is derived from an EMBL/GenBank/DDBJ whole genome shotgun (WGS) entry which is preliminary data.</text>
</comment>
<evidence type="ECO:0000256" key="1">
    <source>
        <dbReference type="ARBA" id="ARBA00004184"/>
    </source>
</evidence>
<dbReference type="CDD" id="cd07993">
    <property type="entry name" value="LPLAT_DHAPAT-like"/>
    <property type="match status" value="1"/>
</dbReference>
<dbReference type="OrthoDB" id="10255570at2759"/>
<dbReference type="InterPro" id="IPR022284">
    <property type="entry name" value="GPAT/DHAPAT"/>
</dbReference>